<dbReference type="GO" id="GO:0003743">
    <property type="term" value="F:translation initiation factor activity"/>
    <property type="evidence" value="ECO:0007669"/>
    <property type="project" value="UniProtKB-KW"/>
</dbReference>
<keyword evidence="7" id="KW-1185">Reference proteome</keyword>
<accession>A0AAP0RGJ9</accession>
<keyword evidence="4" id="KW-0648">Protein biosynthesis</keyword>
<keyword evidence="1" id="KW-0963">Cytoplasm</keyword>
<keyword evidence="3" id="KW-0694">RNA-binding</keyword>
<dbReference type="GO" id="GO:0005852">
    <property type="term" value="C:eukaryotic translation initiation factor 3 complex"/>
    <property type="evidence" value="ECO:0007669"/>
    <property type="project" value="InterPro"/>
</dbReference>
<reference evidence="6 7" key="1">
    <citation type="journal article" date="2024" name="Plant J.">
        <title>Genome sequences and population genomics reveal climatic adaptation and genomic divergence between two closely related sweetgum species.</title>
        <authorList>
            <person name="Xu W.Q."/>
            <person name="Ren C.Q."/>
            <person name="Zhang X.Y."/>
            <person name="Comes H.P."/>
            <person name="Liu X.H."/>
            <person name="Li Y.G."/>
            <person name="Kettle C.J."/>
            <person name="Jalonen R."/>
            <person name="Gaisberger H."/>
            <person name="Ma Y.Z."/>
            <person name="Qiu Y.X."/>
        </authorList>
    </citation>
    <scope>NUCLEOTIDE SEQUENCE [LARGE SCALE GENOMIC DNA]</scope>
    <source>
        <strain evidence="6">Hangzhou</strain>
    </source>
</reference>
<evidence type="ECO:0000256" key="4">
    <source>
        <dbReference type="ARBA" id="ARBA00022917"/>
    </source>
</evidence>
<evidence type="ECO:0000256" key="5">
    <source>
        <dbReference type="SAM" id="MobiDB-lite"/>
    </source>
</evidence>
<dbReference type="InterPro" id="IPR007783">
    <property type="entry name" value="eIF3d"/>
</dbReference>
<comment type="caution">
    <text evidence="6">The sequence shown here is derived from an EMBL/GenBank/DDBJ whole genome shotgun (WGS) entry which is preliminary data.</text>
</comment>
<evidence type="ECO:0000313" key="7">
    <source>
        <dbReference type="Proteomes" id="UP001415857"/>
    </source>
</evidence>
<dbReference type="AlphaFoldDB" id="A0AAP0RGJ9"/>
<sequence length="133" mass="16027">MGITADKDPSFRLIDRKPPTRLKFDPKWRFQQQRQLPQRHDEGVKAHKCEAEKEQVRHDRMYNNNRGSNMPRREAVVFKSSVYIQPEWNMLDQIPFLTFSKLSFFVPESEDLLLYGGLEFYNWTYDRVMPKNE</sequence>
<evidence type="ECO:0000256" key="1">
    <source>
        <dbReference type="ARBA" id="ARBA00022490"/>
    </source>
</evidence>
<dbReference type="EMBL" id="JBBPBK010000010">
    <property type="protein sequence ID" value="KAK9276418.1"/>
    <property type="molecule type" value="Genomic_DNA"/>
</dbReference>
<organism evidence="6 7">
    <name type="scientific">Liquidambar formosana</name>
    <name type="common">Formosan gum</name>
    <dbReference type="NCBI Taxonomy" id="63359"/>
    <lineage>
        <taxon>Eukaryota</taxon>
        <taxon>Viridiplantae</taxon>
        <taxon>Streptophyta</taxon>
        <taxon>Embryophyta</taxon>
        <taxon>Tracheophyta</taxon>
        <taxon>Spermatophyta</taxon>
        <taxon>Magnoliopsida</taxon>
        <taxon>eudicotyledons</taxon>
        <taxon>Gunneridae</taxon>
        <taxon>Pentapetalae</taxon>
        <taxon>Saxifragales</taxon>
        <taxon>Altingiaceae</taxon>
        <taxon>Liquidambar</taxon>
    </lineage>
</organism>
<evidence type="ECO:0000256" key="2">
    <source>
        <dbReference type="ARBA" id="ARBA00022540"/>
    </source>
</evidence>
<feature type="region of interest" description="Disordered" evidence="5">
    <location>
        <begin position="34"/>
        <end position="68"/>
    </location>
</feature>
<evidence type="ECO:0000313" key="6">
    <source>
        <dbReference type="EMBL" id="KAK9276418.1"/>
    </source>
</evidence>
<feature type="compositionally biased region" description="Basic and acidic residues" evidence="5">
    <location>
        <begin position="38"/>
        <end position="61"/>
    </location>
</feature>
<dbReference type="PANTHER" id="PTHR12399:SF3">
    <property type="entry name" value="EUKARYOTIC TRANSLATION INITIATION FACTOR 3 SUBUNIT D"/>
    <property type="match status" value="1"/>
</dbReference>
<dbReference type="Proteomes" id="UP001415857">
    <property type="component" value="Unassembled WGS sequence"/>
</dbReference>
<dbReference type="GO" id="GO:0003723">
    <property type="term" value="F:RNA binding"/>
    <property type="evidence" value="ECO:0007669"/>
    <property type="project" value="UniProtKB-KW"/>
</dbReference>
<dbReference type="Pfam" id="PF05091">
    <property type="entry name" value="eIF-3_zeta"/>
    <property type="match status" value="1"/>
</dbReference>
<dbReference type="PANTHER" id="PTHR12399">
    <property type="entry name" value="EUKARYOTIC TRANSLATION INITIATION FACTOR 3 SUBUNIT 7"/>
    <property type="match status" value="1"/>
</dbReference>
<keyword evidence="2" id="KW-0396">Initiation factor</keyword>
<proteinExistence type="predicted"/>
<name>A0AAP0RGJ9_LIQFO</name>
<gene>
    <name evidence="6" type="ORF">L1049_005951</name>
</gene>
<protein>
    <submittedName>
        <fullName evidence="6">Uncharacterized protein</fullName>
    </submittedName>
</protein>
<evidence type="ECO:0000256" key="3">
    <source>
        <dbReference type="ARBA" id="ARBA00022884"/>
    </source>
</evidence>